<sequence>MKAEQQLRWRLILGETDSEHLNPSMTPQQRQQDQLLEYLYGQEYRRDNRNIRGGTLDESSLTIPEWINGIHELFPKETIERLEKDALERYQIQEMVTNPELLKRAQPSLTLLKAILHTKHLMNQEVLALARAMAKRVISELLEKLARPMRHPFLGRIHRLKRSHLKIAKNFDARETIRRNLKHYDRERGRLVIETPYFHSRIRRQSDKWRLIILVDQSGSMMDSVIYSAVTASIFWGIQALDTHLVVFDTNIVDLTDHCQDPVETLMKVQMGGGTDIGHAMQYGASLVSQPTKTLLVLISDFCEGGDPRRLLSVTQDLVESGVQVLGLAALDERANPVYDQRIAQQMANIGAKVGCMTPGELANWVSEVIE</sequence>
<feature type="domain" description="VWFA" evidence="1">
    <location>
        <begin position="208"/>
        <end position="367"/>
    </location>
</feature>
<evidence type="ECO:0000313" key="2">
    <source>
        <dbReference type="EMBL" id="ABC30069.1"/>
    </source>
</evidence>
<gene>
    <name evidence="2" type="ordered locus">HCH_03314</name>
</gene>
<dbReference type="OrthoDB" id="9789979at2"/>
<dbReference type="EMBL" id="CP000155">
    <property type="protein sequence ID" value="ABC30069.1"/>
    <property type="molecule type" value="Genomic_DNA"/>
</dbReference>
<dbReference type="Proteomes" id="UP000000238">
    <property type="component" value="Chromosome"/>
</dbReference>
<dbReference type="InterPro" id="IPR002035">
    <property type="entry name" value="VWF_A"/>
</dbReference>
<evidence type="ECO:0000259" key="1">
    <source>
        <dbReference type="SMART" id="SM00327"/>
    </source>
</evidence>
<evidence type="ECO:0000313" key="3">
    <source>
        <dbReference type="Proteomes" id="UP000000238"/>
    </source>
</evidence>
<dbReference type="HOGENOM" id="CLU_058765_0_0_6"/>
<dbReference type="InterPro" id="IPR036465">
    <property type="entry name" value="vWFA_dom_sf"/>
</dbReference>
<dbReference type="KEGG" id="hch:HCH_03314"/>
<dbReference type="Pfam" id="PF05762">
    <property type="entry name" value="VWA_CoxE"/>
    <property type="match status" value="1"/>
</dbReference>
<reference evidence="2 3" key="1">
    <citation type="journal article" date="2005" name="Nucleic Acids Res.">
        <title>Genomic blueprint of Hahella chejuensis, a marine microbe producing an algicidal agent.</title>
        <authorList>
            <person name="Jeong H."/>
            <person name="Yim J.H."/>
            <person name="Lee C."/>
            <person name="Choi S.-H."/>
            <person name="Park Y.K."/>
            <person name="Yoon S.H."/>
            <person name="Hur C.-G."/>
            <person name="Kang H.-Y."/>
            <person name="Kim D."/>
            <person name="Lee H.H."/>
            <person name="Park K.H."/>
            <person name="Park S.-H."/>
            <person name="Park H.-S."/>
            <person name="Lee H.K."/>
            <person name="Oh T.K."/>
            <person name="Kim J.F."/>
        </authorList>
    </citation>
    <scope>NUCLEOTIDE SEQUENCE [LARGE SCALE GENOMIC DNA]</scope>
    <source>
        <strain evidence="2 3">KCTC 2396</strain>
    </source>
</reference>
<proteinExistence type="predicted"/>
<keyword evidence="3" id="KW-1185">Reference proteome</keyword>
<dbReference type="STRING" id="349521.HCH_03314"/>
<dbReference type="eggNOG" id="COG2304">
    <property type="taxonomic scope" value="Bacteria"/>
</dbReference>
<organism evidence="2 3">
    <name type="scientific">Hahella chejuensis (strain KCTC 2396)</name>
    <dbReference type="NCBI Taxonomy" id="349521"/>
    <lineage>
        <taxon>Bacteria</taxon>
        <taxon>Pseudomonadati</taxon>
        <taxon>Pseudomonadota</taxon>
        <taxon>Gammaproteobacteria</taxon>
        <taxon>Oceanospirillales</taxon>
        <taxon>Hahellaceae</taxon>
        <taxon>Hahella</taxon>
    </lineage>
</organism>
<dbReference type="SMART" id="SM00327">
    <property type="entry name" value="VWA"/>
    <property type="match status" value="1"/>
</dbReference>
<dbReference type="Gene3D" id="3.40.50.410">
    <property type="entry name" value="von Willebrand factor, type A domain"/>
    <property type="match status" value="1"/>
</dbReference>
<dbReference type="PANTHER" id="PTHR30634:SF16">
    <property type="entry name" value="OUTER-MEMBRANE LIPOPROTEIN LOLB"/>
    <property type="match status" value="1"/>
</dbReference>
<dbReference type="InterPro" id="IPR008912">
    <property type="entry name" value="Uncharacterised_CoxE"/>
</dbReference>
<dbReference type="PANTHER" id="PTHR30634">
    <property type="entry name" value="OUTER MEMBRANE LOLAB LIPOPROTEIN INSERTION APPARATUS"/>
    <property type="match status" value="1"/>
</dbReference>
<dbReference type="RefSeq" id="WP_011397138.1">
    <property type="nucleotide sequence ID" value="NC_007645.1"/>
</dbReference>
<dbReference type="InterPro" id="IPR050458">
    <property type="entry name" value="LolB"/>
</dbReference>
<name>Q2SH05_HAHCH</name>
<protein>
    <submittedName>
        <fullName evidence="2">VWA_CoxE family protein</fullName>
    </submittedName>
</protein>
<dbReference type="SUPFAM" id="SSF53300">
    <property type="entry name" value="vWA-like"/>
    <property type="match status" value="1"/>
</dbReference>
<dbReference type="AlphaFoldDB" id="Q2SH05"/>
<accession>Q2SH05</accession>